<feature type="transmembrane region" description="Helical" evidence="1">
    <location>
        <begin position="55"/>
        <end position="74"/>
    </location>
</feature>
<keyword evidence="3" id="KW-0418">Kinase</keyword>
<dbReference type="Pfam" id="PF06580">
    <property type="entry name" value="His_kinase"/>
    <property type="match status" value="1"/>
</dbReference>
<evidence type="ECO:0000313" key="4">
    <source>
        <dbReference type="Proteomes" id="UP000533637"/>
    </source>
</evidence>
<name>A0ABR6KIC9_9BACT</name>
<keyword evidence="3" id="KW-0808">Transferase</keyword>
<proteinExistence type="predicted"/>
<evidence type="ECO:0000259" key="2">
    <source>
        <dbReference type="Pfam" id="PF06580"/>
    </source>
</evidence>
<dbReference type="InterPro" id="IPR036890">
    <property type="entry name" value="HATPase_C_sf"/>
</dbReference>
<dbReference type="InterPro" id="IPR010559">
    <property type="entry name" value="Sig_transdc_His_kin_internal"/>
</dbReference>
<keyword evidence="4" id="KW-1185">Reference proteome</keyword>
<sequence length="354" mass="41171">MVNNTDHIVPDFLLNPQKRIYRHLLLQLVVFLITINVFWDTPDELIITPPRIRSWIGYFLIINMLIYVNAYILVPRFLLKGRLLLYLITASGLILISIVILGTLQTLFEDTRFESLPTSQSVILLNILSSTISSGLLVAGSSAMILFKHWISNNLRVNELEAATLQSELKFLKSQINPHFLFNMLNNVYVLIRKGRDEAAEVLFKLEDLLRYQFNDSTQDRIQLSSDIRFMNDFLNLEKIRRDNFNYTISKEGDINSVWLPPLLFIPFVENAVKHNTDGENASFVYISFNVQDNRLFFRCENSKPAEEEEKNNRIGGLGLKNIRRRLELLYPARHSLEIIEDKQSYIVNLYLDL</sequence>
<feature type="transmembrane region" description="Helical" evidence="1">
    <location>
        <begin position="123"/>
        <end position="147"/>
    </location>
</feature>
<dbReference type="RefSeq" id="WP_122373614.1">
    <property type="nucleotide sequence ID" value="NZ_BMPB01000010.1"/>
</dbReference>
<dbReference type="Gene3D" id="3.30.565.10">
    <property type="entry name" value="Histidine kinase-like ATPase, C-terminal domain"/>
    <property type="match status" value="1"/>
</dbReference>
<protein>
    <submittedName>
        <fullName evidence="3">Sensor histidine kinase YesM</fullName>
    </submittedName>
</protein>
<feature type="transmembrane region" description="Helical" evidence="1">
    <location>
        <begin position="20"/>
        <end position="39"/>
    </location>
</feature>
<reference evidence="3 4" key="1">
    <citation type="submission" date="2020-08" db="EMBL/GenBank/DDBJ databases">
        <title>Genomic Encyclopedia of Type Strains, Phase IV (KMG-IV): sequencing the most valuable type-strain genomes for metagenomic binning, comparative biology and taxonomic classification.</title>
        <authorList>
            <person name="Goeker M."/>
        </authorList>
    </citation>
    <scope>NUCLEOTIDE SEQUENCE [LARGE SCALE GENOMIC DNA]</scope>
    <source>
        <strain evidence="3 4">DSM 102983</strain>
    </source>
</reference>
<gene>
    <name evidence="3" type="ORF">GGQ57_000452</name>
</gene>
<keyword evidence="1" id="KW-0472">Membrane</keyword>
<dbReference type="EMBL" id="JACHOC010000001">
    <property type="protein sequence ID" value="MBB4620578.1"/>
    <property type="molecule type" value="Genomic_DNA"/>
</dbReference>
<feature type="transmembrane region" description="Helical" evidence="1">
    <location>
        <begin position="83"/>
        <end position="103"/>
    </location>
</feature>
<keyword evidence="1" id="KW-0812">Transmembrane</keyword>
<accession>A0ABR6KIC9</accession>
<comment type="caution">
    <text evidence="3">The sequence shown here is derived from an EMBL/GenBank/DDBJ whole genome shotgun (WGS) entry which is preliminary data.</text>
</comment>
<dbReference type="InterPro" id="IPR050640">
    <property type="entry name" value="Bact_2-comp_sensor_kinase"/>
</dbReference>
<dbReference type="GO" id="GO:0016301">
    <property type="term" value="F:kinase activity"/>
    <property type="evidence" value="ECO:0007669"/>
    <property type="project" value="UniProtKB-KW"/>
</dbReference>
<organism evidence="3 4">
    <name type="scientific">Parabacteroides faecis</name>
    <dbReference type="NCBI Taxonomy" id="1217282"/>
    <lineage>
        <taxon>Bacteria</taxon>
        <taxon>Pseudomonadati</taxon>
        <taxon>Bacteroidota</taxon>
        <taxon>Bacteroidia</taxon>
        <taxon>Bacteroidales</taxon>
        <taxon>Tannerellaceae</taxon>
        <taxon>Parabacteroides</taxon>
    </lineage>
</organism>
<dbReference type="Proteomes" id="UP000533637">
    <property type="component" value="Unassembled WGS sequence"/>
</dbReference>
<evidence type="ECO:0000256" key="1">
    <source>
        <dbReference type="SAM" id="Phobius"/>
    </source>
</evidence>
<feature type="domain" description="Signal transduction histidine kinase internal region" evidence="2">
    <location>
        <begin position="167"/>
        <end position="243"/>
    </location>
</feature>
<keyword evidence="1" id="KW-1133">Transmembrane helix</keyword>
<evidence type="ECO:0000313" key="3">
    <source>
        <dbReference type="EMBL" id="MBB4620578.1"/>
    </source>
</evidence>
<dbReference type="PANTHER" id="PTHR34220">
    <property type="entry name" value="SENSOR HISTIDINE KINASE YPDA"/>
    <property type="match status" value="1"/>
</dbReference>
<dbReference type="PANTHER" id="PTHR34220:SF7">
    <property type="entry name" value="SENSOR HISTIDINE KINASE YPDA"/>
    <property type="match status" value="1"/>
</dbReference>